<accession>A0A0A9EH16</accession>
<organism evidence="1">
    <name type="scientific">Arundo donax</name>
    <name type="common">Giant reed</name>
    <name type="synonym">Donax arundinaceus</name>
    <dbReference type="NCBI Taxonomy" id="35708"/>
    <lineage>
        <taxon>Eukaryota</taxon>
        <taxon>Viridiplantae</taxon>
        <taxon>Streptophyta</taxon>
        <taxon>Embryophyta</taxon>
        <taxon>Tracheophyta</taxon>
        <taxon>Spermatophyta</taxon>
        <taxon>Magnoliopsida</taxon>
        <taxon>Liliopsida</taxon>
        <taxon>Poales</taxon>
        <taxon>Poaceae</taxon>
        <taxon>PACMAD clade</taxon>
        <taxon>Arundinoideae</taxon>
        <taxon>Arundineae</taxon>
        <taxon>Arundo</taxon>
    </lineage>
</organism>
<dbReference type="AlphaFoldDB" id="A0A0A9EH16"/>
<sequence>MERILMRHRCIRRWMTARGLCLNLIQWHVTGSRRLRTSMQGPRRWRYQGRFRMSTWVP</sequence>
<name>A0A0A9EH16_ARUDO</name>
<reference evidence="1" key="1">
    <citation type="submission" date="2014-09" db="EMBL/GenBank/DDBJ databases">
        <authorList>
            <person name="Magalhaes I.L.F."/>
            <person name="Oliveira U."/>
            <person name="Santos F.R."/>
            <person name="Vidigal T.H.D.A."/>
            <person name="Brescovit A.D."/>
            <person name="Santos A.J."/>
        </authorList>
    </citation>
    <scope>NUCLEOTIDE SEQUENCE</scope>
    <source>
        <tissue evidence="1">Shoot tissue taken approximately 20 cm above the soil surface</tissue>
    </source>
</reference>
<protein>
    <submittedName>
        <fullName evidence="1">Uncharacterized protein</fullName>
    </submittedName>
</protein>
<dbReference type="EMBL" id="GBRH01199577">
    <property type="protein sequence ID" value="JAD98318.1"/>
    <property type="molecule type" value="Transcribed_RNA"/>
</dbReference>
<reference evidence="1" key="2">
    <citation type="journal article" date="2015" name="Data Brief">
        <title>Shoot transcriptome of the giant reed, Arundo donax.</title>
        <authorList>
            <person name="Barrero R.A."/>
            <person name="Guerrero F.D."/>
            <person name="Moolhuijzen P."/>
            <person name="Goolsby J.A."/>
            <person name="Tidwell J."/>
            <person name="Bellgard S.E."/>
            <person name="Bellgard M.I."/>
        </authorList>
    </citation>
    <scope>NUCLEOTIDE SEQUENCE</scope>
    <source>
        <tissue evidence="1">Shoot tissue taken approximately 20 cm above the soil surface</tissue>
    </source>
</reference>
<evidence type="ECO:0000313" key="1">
    <source>
        <dbReference type="EMBL" id="JAD98318.1"/>
    </source>
</evidence>
<proteinExistence type="predicted"/>